<organism evidence="3 4">
    <name type="scientific">Wallemia hederae</name>
    <dbReference type="NCBI Taxonomy" id="1540922"/>
    <lineage>
        <taxon>Eukaryota</taxon>
        <taxon>Fungi</taxon>
        <taxon>Dikarya</taxon>
        <taxon>Basidiomycota</taxon>
        <taxon>Wallemiomycotina</taxon>
        <taxon>Wallemiomycetes</taxon>
        <taxon>Wallemiales</taxon>
        <taxon>Wallemiaceae</taxon>
        <taxon>Wallemia</taxon>
    </lineage>
</organism>
<gene>
    <name evidence="3" type="ORF">E3P99_02427</name>
</gene>
<evidence type="ECO:0000256" key="2">
    <source>
        <dbReference type="SAM" id="MobiDB-lite"/>
    </source>
</evidence>
<dbReference type="EMBL" id="SPNW01000034">
    <property type="protein sequence ID" value="TIA88747.1"/>
    <property type="molecule type" value="Genomic_DNA"/>
</dbReference>
<feature type="compositionally biased region" description="Basic and acidic residues" evidence="2">
    <location>
        <begin position="38"/>
        <end position="47"/>
    </location>
</feature>
<keyword evidence="4" id="KW-1185">Reference proteome</keyword>
<feature type="compositionally biased region" description="Polar residues" evidence="2">
    <location>
        <begin position="401"/>
        <end position="414"/>
    </location>
</feature>
<evidence type="ECO:0000256" key="1">
    <source>
        <dbReference type="SAM" id="Coils"/>
    </source>
</evidence>
<evidence type="ECO:0000313" key="3">
    <source>
        <dbReference type="EMBL" id="TIA88747.1"/>
    </source>
</evidence>
<feature type="compositionally biased region" description="Polar residues" evidence="2">
    <location>
        <begin position="245"/>
        <end position="257"/>
    </location>
</feature>
<proteinExistence type="predicted"/>
<feature type="compositionally biased region" description="Polar residues" evidence="2">
    <location>
        <begin position="422"/>
        <end position="433"/>
    </location>
</feature>
<feature type="coiled-coil region" evidence="1">
    <location>
        <begin position="301"/>
        <end position="335"/>
    </location>
</feature>
<feature type="compositionally biased region" description="Basic and acidic residues" evidence="2">
    <location>
        <begin position="1"/>
        <end position="16"/>
    </location>
</feature>
<dbReference type="AlphaFoldDB" id="A0A4T0FJQ1"/>
<keyword evidence="1" id="KW-0175">Coiled coil</keyword>
<feature type="compositionally biased region" description="Polar residues" evidence="2">
    <location>
        <begin position="51"/>
        <end position="63"/>
    </location>
</feature>
<feature type="compositionally biased region" description="Acidic residues" evidence="2">
    <location>
        <begin position="67"/>
        <end position="78"/>
    </location>
</feature>
<protein>
    <submittedName>
        <fullName evidence="3">Uncharacterized protein</fullName>
    </submittedName>
</protein>
<name>A0A4T0FJQ1_9BASI</name>
<feature type="compositionally biased region" description="Basic and acidic residues" evidence="2">
    <location>
        <begin position="79"/>
        <end position="91"/>
    </location>
</feature>
<feature type="region of interest" description="Disordered" evidence="2">
    <location>
        <begin position="212"/>
        <end position="275"/>
    </location>
</feature>
<accession>A0A4T0FJQ1</accession>
<feature type="region of interest" description="Disordered" evidence="2">
    <location>
        <begin position="1"/>
        <end position="160"/>
    </location>
</feature>
<sequence length="433" mass="48275">MEERAQSGEKNEDKLDNVSGVAENDNDAADTTTGSQHHVREDDKPADNEADSTPSMQPLSSTKSIEETFDDAEEEFIQMEDHTHSLTKNDDVDVTPATTVEEFDKRMSTLGLRTPPDSSVGEDHENENENELLEGVNSAQDTHDTPNAYDDASTPTDTSKILAELAQLREENVSLMTSNEKYKQDCELIAQDLEAEKRQRVDAEEIIVQLRTRVEESRNGVMKLQQQQQEQDKSRRRQETESKRSSFILNEPSNLSKRASIKSHKRMSSMSADNAKSLKDLHLQPSQQQPASNRSSQIVDMTNLQMENANLSNEIQRMKKEMDALKEGKLSSENALKALREFMDSSGEDQPKGLKLPPLPTDEDVPTPTTTHKPNGSWFFGKQSQSQSQSSSSPANHSHESTPSQQSNASSNNDGGFDKPSTLRSISSFFGKN</sequence>
<comment type="caution">
    <text evidence="3">The sequence shown here is derived from an EMBL/GenBank/DDBJ whole genome shotgun (WGS) entry which is preliminary data.</text>
</comment>
<feature type="compositionally biased region" description="Low complexity" evidence="2">
    <location>
        <begin position="383"/>
        <end position="393"/>
    </location>
</feature>
<dbReference type="OrthoDB" id="2505754at2759"/>
<dbReference type="Proteomes" id="UP000310189">
    <property type="component" value="Unassembled WGS sequence"/>
</dbReference>
<reference evidence="3 4" key="1">
    <citation type="submission" date="2019-03" db="EMBL/GenBank/DDBJ databases">
        <title>Sequencing 23 genomes of Wallemia ichthyophaga.</title>
        <authorList>
            <person name="Gostincar C."/>
        </authorList>
    </citation>
    <scope>NUCLEOTIDE SEQUENCE [LARGE SCALE GENOMIC DNA]</scope>
    <source>
        <strain evidence="3 4">EXF-5753</strain>
    </source>
</reference>
<evidence type="ECO:0000313" key="4">
    <source>
        <dbReference type="Proteomes" id="UP000310189"/>
    </source>
</evidence>
<feature type="compositionally biased region" description="Basic and acidic residues" evidence="2">
    <location>
        <begin position="230"/>
        <end position="244"/>
    </location>
</feature>
<feature type="region of interest" description="Disordered" evidence="2">
    <location>
        <begin position="336"/>
        <end position="433"/>
    </location>
</feature>